<dbReference type="EMBL" id="AGEK01000014">
    <property type="protein sequence ID" value="EHO73737.1"/>
    <property type="molecule type" value="Genomic_DNA"/>
</dbReference>
<accession>H1HJG7</accession>
<gene>
    <name evidence="1" type="ORF">HMPREF9944_00311</name>
</gene>
<proteinExistence type="predicted"/>
<organism evidence="1 2">
    <name type="scientific">Segatella maculosa OT 289</name>
    <dbReference type="NCBI Taxonomy" id="999422"/>
    <lineage>
        <taxon>Bacteria</taxon>
        <taxon>Pseudomonadati</taxon>
        <taxon>Bacteroidota</taxon>
        <taxon>Bacteroidia</taxon>
        <taxon>Bacteroidales</taxon>
        <taxon>Prevotellaceae</taxon>
        <taxon>Segatella</taxon>
    </lineage>
</organism>
<dbReference type="PANTHER" id="PTHR30024">
    <property type="entry name" value="ALIPHATIC SULFONATES-BINDING PROTEIN-RELATED"/>
    <property type="match status" value="1"/>
</dbReference>
<keyword evidence="2" id="KW-1185">Reference proteome</keyword>
<comment type="caution">
    <text evidence="1">The sequence shown here is derived from an EMBL/GenBank/DDBJ whole genome shotgun (WGS) entry which is preliminary data.</text>
</comment>
<reference evidence="1 2" key="1">
    <citation type="submission" date="2011-12" db="EMBL/GenBank/DDBJ databases">
        <title>The Genome Sequence of Prevotella maculosa OT 289.</title>
        <authorList>
            <consortium name="The Broad Institute Genome Sequencing Platform"/>
            <person name="Earl A."/>
            <person name="Ward D."/>
            <person name="Feldgarden M."/>
            <person name="Gevers D."/>
            <person name="Izard J."/>
            <person name="Blanton J.M."/>
            <person name="Mathney J."/>
            <person name="Tanner A.C."/>
            <person name="Dewhirst F.E."/>
            <person name="Young S.K."/>
            <person name="Zeng Q."/>
            <person name="Gargeya S."/>
            <person name="Fitzgerald M."/>
            <person name="Haas B."/>
            <person name="Abouelleil A."/>
            <person name="Alvarado L."/>
            <person name="Arachchi H.M."/>
            <person name="Berlin A."/>
            <person name="Chapman S.B."/>
            <person name="Gearin G."/>
            <person name="Goldberg J."/>
            <person name="Griggs A."/>
            <person name="Gujja S."/>
            <person name="Hansen M."/>
            <person name="Heiman D."/>
            <person name="Howarth C."/>
            <person name="Larimer J."/>
            <person name="Lui A."/>
            <person name="MacDonald P.J.P."/>
            <person name="McCowen C."/>
            <person name="Montmayeur A."/>
            <person name="Murphy C."/>
            <person name="Neiman D."/>
            <person name="Pearson M."/>
            <person name="Priest M."/>
            <person name="Roberts A."/>
            <person name="Saif S."/>
            <person name="Shea T."/>
            <person name="Sisk P."/>
            <person name="Stolte C."/>
            <person name="Sykes S."/>
            <person name="Wortman J."/>
            <person name="Nusbaum C."/>
            <person name="Birren B."/>
        </authorList>
    </citation>
    <scope>NUCLEOTIDE SEQUENCE [LARGE SCALE GENOMIC DNA]</scope>
    <source>
        <strain evidence="1 2">OT 289</strain>
    </source>
</reference>
<dbReference type="STRING" id="999422.HMPREF9944_00311"/>
<dbReference type="HOGENOM" id="CLU_028871_5_2_10"/>
<name>H1HJG7_9BACT</name>
<sequence>MKFLSHKISLFALVLLVSACGQSYDEQRRLSRAERQRLLREDSLALKIAVIPTLDCLPLYLMKDHQLYDTARLDLRLKFFTAQMDCDTALLNKHVEGSISDLVRTERMKKRGLQLDYLTATNAYWQLYSNRKSRLKRLNQLGDKMIAMTRFSATDYLTDRTLDTVKTQARVYRVQFNNVFIRLNMLLNNEIDALWLTEPQATKARILENPMLRDSRDFKISLGVLALRHAGVSDNRRKLQLREFVKAYNKACDSINENGIVHYADLLRKYCKADERTISALPKLKFHHVAKPRAKDIQIASNFQ</sequence>
<dbReference type="RefSeq" id="WP_008563946.1">
    <property type="nucleotide sequence ID" value="NZ_JH594500.1"/>
</dbReference>
<protein>
    <recommendedName>
        <fullName evidence="3">SsuA/THI5-like domain-containing protein</fullName>
    </recommendedName>
</protein>
<dbReference type="PATRIC" id="fig|999422.3.peg.302"/>
<dbReference type="AlphaFoldDB" id="H1HJG7"/>
<dbReference type="Gene3D" id="3.40.190.10">
    <property type="entry name" value="Periplasmic binding protein-like II"/>
    <property type="match status" value="2"/>
</dbReference>
<evidence type="ECO:0000313" key="2">
    <source>
        <dbReference type="Proteomes" id="UP000003167"/>
    </source>
</evidence>
<evidence type="ECO:0000313" key="1">
    <source>
        <dbReference type="EMBL" id="EHO73737.1"/>
    </source>
</evidence>
<dbReference type="SUPFAM" id="SSF53850">
    <property type="entry name" value="Periplasmic binding protein-like II"/>
    <property type="match status" value="1"/>
</dbReference>
<dbReference type="OrthoDB" id="1081427at2"/>
<dbReference type="Proteomes" id="UP000003167">
    <property type="component" value="Unassembled WGS sequence"/>
</dbReference>
<evidence type="ECO:0008006" key="3">
    <source>
        <dbReference type="Google" id="ProtNLM"/>
    </source>
</evidence>
<dbReference type="PROSITE" id="PS51257">
    <property type="entry name" value="PROKAR_LIPOPROTEIN"/>
    <property type="match status" value="1"/>
</dbReference>